<evidence type="ECO:0000313" key="2">
    <source>
        <dbReference type="Proteomes" id="UP000005237"/>
    </source>
</evidence>
<organism evidence="1 2">
    <name type="scientific">Caenorhabditis japonica</name>
    <dbReference type="NCBI Taxonomy" id="281687"/>
    <lineage>
        <taxon>Eukaryota</taxon>
        <taxon>Metazoa</taxon>
        <taxon>Ecdysozoa</taxon>
        <taxon>Nematoda</taxon>
        <taxon>Chromadorea</taxon>
        <taxon>Rhabditida</taxon>
        <taxon>Rhabditina</taxon>
        <taxon>Rhabditomorpha</taxon>
        <taxon>Rhabditoidea</taxon>
        <taxon>Rhabditidae</taxon>
        <taxon>Peloderinae</taxon>
        <taxon>Caenorhabditis</taxon>
    </lineage>
</organism>
<reference evidence="2" key="1">
    <citation type="submission" date="2010-08" db="EMBL/GenBank/DDBJ databases">
        <authorList>
            <consortium name="Caenorhabditis japonica Sequencing Consortium"/>
            <person name="Wilson R.K."/>
        </authorList>
    </citation>
    <scope>NUCLEOTIDE SEQUENCE [LARGE SCALE GENOMIC DNA]</scope>
    <source>
        <strain evidence="2">DF5081</strain>
    </source>
</reference>
<name>A0A8R1E7F3_CAEJA</name>
<sequence length="78" mass="8705">YGYDLPTAEPEVYYDVLFNNGNTMLYPSYCVLTANPQVLQIRANSAPLKEALALFLKSFKDAEIVVCGTKLSRIEKNA</sequence>
<dbReference type="PANTHER" id="PTHR28495:SF1">
    <property type="entry name" value="GENE, 17266-RELATED"/>
    <property type="match status" value="1"/>
</dbReference>
<dbReference type="AlphaFoldDB" id="A0A8R1E7F3"/>
<keyword evidence="2" id="KW-1185">Reference proteome</keyword>
<dbReference type="Proteomes" id="UP000005237">
    <property type="component" value="Unassembled WGS sequence"/>
</dbReference>
<proteinExistence type="predicted"/>
<dbReference type="EnsemblMetazoa" id="CJA27818.1">
    <property type="protein sequence ID" value="CJA27818.1"/>
    <property type="gene ID" value="WBGene00183391"/>
</dbReference>
<evidence type="ECO:0000313" key="1">
    <source>
        <dbReference type="EnsemblMetazoa" id="CJA27818.1"/>
    </source>
</evidence>
<dbReference type="InterPro" id="IPR031643">
    <property type="entry name" value="DUF4708"/>
</dbReference>
<dbReference type="PANTHER" id="PTHR28495">
    <property type="entry name" value="HYPOTHETICAL PROTEIN LOC100359752"/>
    <property type="match status" value="1"/>
</dbReference>
<reference evidence="1" key="2">
    <citation type="submission" date="2022-06" db="UniProtKB">
        <authorList>
            <consortium name="EnsemblMetazoa"/>
        </authorList>
    </citation>
    <scope>IDENTIFICATION</scope>
    <source>
        <strain evidence="1">DF5081</strain>
    </source>
</reference>
<accession>A0A8R1E7F3</accession>
<protein>
    <submittedName>
        <fullName evidence="1">Uncharacterized protein</fullName>
    </submittedName>
</protein>